<keyword evidence="3" id="KW-0804">Transcription</keyword>
<dbReference type="Pfam" id="PF00356">
    <property type="entry name" value="LacI"/>
    <property type="match status" value="1"/>
</dbReference>
<dbReference type="SUPFAM" id="SSF53822">
    <property type="entry name" value="Periplasmic binding protein-like I"/>
    <property type="match status" value="1"/>
</dbReference>
<keyword evidence="1" id="KW-0805">Transcription regulation</keyword>
<dbReference type="EMBL" id="BAAAEW010000033">
    <property type="protein sequence ID" value="GAA0763122.1"/>
    <property type="molecule type" value="Genomic_DNA"/>
</dbReference>
<feature type="compositionally biased region" description="Basic residues" evidence="4">
    <location>
        <begin position="359"/>
        <end position="369"/>
    </location>
</feature>
<evidence type="ECO:0000256" key="3">
    <source>
        <dbReference type="ARBA" id="ARBA00023163"/>
    </source>
</evidence>
<dbReference type="PANTHER" id="PTHR30146:SF109">
    <property type="entry name" value="HTH-TYPE TRANSCRIPTIONAL REGULATOR GALS"/>
    <property type="match status" value="1"/>
</dbReference>
<dbReference type="PROSITE" id="PS50932">
    <property type="entry name" value="HTH_LACI_2"/>
    <property type="match status" value="1"/>
</dbReference>
<sequence>MTRTPTIADVARLAGVGKGTASRAISGNGAVSPETLARVREAVAALNFRPSNAARALSTKRTGMVGIYVHDFAGDFFGPILQAVDGELRGANRHMVAANGCGLGVGAGPDDGDARQRALDGIRFLIERECDGVLVVSNALSSEDLDMLWSEKAPLVVLNQTSPSKPEHCFSTDHELAGRLAAHALLQQGHRELACISGLHTAPDNALRMAGFHAELAQHGVIIPPSHQREGQFSFDGGHAAAQALLAQGLDFSALFCANDTMAMAAIACLGKAGVKVPDQLSVLGFDDSVLARYTTPALSTVRVPSVDMAANGCRFLLNLCYGLTLPVQREFPPEVVWRDSVRPGPHANESTPAVQVKMARKRSPTFKA</sequence>
<evidence type="ECO:0000313" key="6">
    <source>
        <dbReference type="EMBL" id="GAA0763122.1"/>
    </source>
</evidence>
<keyword evidence="7" id="KW-1185">Reference proteome</keyword>
<evidence type="ECO:0000256" key="1">
    <source>
        <dbReference type="ARBA" id="ARBA00023015"/>
    </source>
</evidence>
<dbReference type="Gene3D" id="3.40.50.2300">
    <property type="match status" value="2"/>
</dbReference>
<dbReference type="InterPro" id="IPR000843">
    <property type="entry name" value="HTH_LacI"/>
</dbReference>
<dbReference type="InterPro" id="IPR046335">
    <property type="entry name" value="LacI/GalR-like_sensor"/>
</dbReference>
<organism evidence="6 7">
    <name type="scientific">Ideonella azotifigens</name>
    <dbReference type="NCBI Taxonomy" id="513160"/>
    <lineage>
        <taxon>Bacteria</taxon>
        <taxon>Pseudomonadati</taxon>
        <taxon>Pseudomonadota</taxon>
        <taxon>Betaproteobacteria</taxon>
        <taxon>Burkholderiales</taxon>
        <taxon>Sphaerotilaceae</taxon>
        <taxon>Ideonella</taxon>
    </lineage>
</organism>
<feature type="domain" description="HTH lacI-type" evidence="5">
    <location>
        <begin position="5"/>
        <end position="59"/>
    </location>
</feature>
<dbReference type="GO" id="GO:0003677">
    <property type="term" value="F:DNA binding"/>
    <property type="evidence" value="ECO:0007669"/>
    <property type="project" value="UniProtKB-KW"/>
</dbReference>
<dbReference type="SUPFAM" id="SSF47413">
    <property type="entry name" value="lambda repressor-like DNA-binding domains"/>
    <property type="match status" value="1"/>
</dbReference>
<protein>
    <submittedName>
        <fullName evidence="6">LacI family DNA-binding transcriptional regulator</fullName>
    </submittedName>
</protein>
<comment type="caution">
    <text evidence="6">The sequence shown here is derived from an EMBL/GenBank/DDBJ whole genome shotgun (WGS) entry which is preliminary data.</text>
</comment>
<evidence type="ECO:0000256" key="4">
    <source>
        <dbReference type="SAM" id="MobiDB-lite"/>
    </source>
</evidence>
<dbReference type="InterPro" id="IPR010982">
    <property type="entry name" value="Lambda_DNA-bd_dom_sf"/>
</dbReference>
<dbReference type="SMART" id="SM00354">
    <property type="entry name" value="HTH_LACI"/>
    <property type="match status" value="1"/>
</dbReference>
<dbReference type="CDD" id="cd01392">
    <property type="entry name" value="HTH_LacI"/>
    <property type="match status" value="1"/>
</dbReference>
<dbReference type="RefSeq" id="WP_141284310.1">
    <property type="nucleotide sequence ID" value="NZ_BAAAEW010000033.1"/>
</dbReference>
<dbReference type="PANTHER" id="PTHR30146">
    <property type="entry name" value="LACI-RELATED TRANSCRIPTIONAL REPRESSOR"/>
    <property type="match status" value="1"/>
</dbReference>
<dbReference type="Gene3D" id="1.10.260.40">
    <property type="entry name" value="lambda repressor-like DNA-binding domains"/>
    <property type="match status" value="1"/>
</dbReference>
<evidence type="ECO:0000259" key="5">
    <source>
        <dbReference type="PROSITE" id="PS50932"/>
    </source>
</evidence>
<name>A0ABP3VLI7_9BURK</name>
<proteinExistence type="predicted"/>
<dbReference type="InterPro" id="IPR028082">
    <property type="entry name" value="Peripla_BP_I"/>
</dbReference>
<evidence type="ECO:0000313" key="7">
    <source>
        <dbReference type="Proteomes" id="UP001500279"/>
    </source>
</evidence>
<accession>A0ABP3VLI7</accession>
<reference evidence="7" key="1">
    <citation type="journal article" date="2019" name="Int. J. Syst. Evol. Microbiol.">
        <title>The Global Catalogue of Microorganisms (GCM) 10K type strain sequencing project: providing services to taxonomists for standard genome sequencing and annotation.</title>
        <authorList>
            <consortium name="The Broad Institute Genomics Platform"/>
            <consortium name="The Broad Institute Genome Sequencing Center for Infectious Disease"/>
            <person name="Wu L."/>
            <person name="Ma J."/>
        </authorList>
    </citation>
    <scope>NUCLEOTIDE SEQUENCE [LARGE SCALE GENOMIC DNA]</scope>
    <source>
        <strain evidence="7">JCM 15503</strain>
    </source>
</reference>
<gene>
    <name evidence="6" type="ORF">GCM10009107_48250</name>
</gene>
<dbReference type="PROSITE" id="PS00356">
    <property type="entry name" value="HTH_LACI_1"/>
    <property type="match status" value="1"/>
</dbReference>
<keyword evidence="2 6" id="KW-0238">DNA-binding</keyword>
<dbReference type="Proteomes" id="UP001500279">
    <property type="component" value="Unassembled WGS sequence"/>
</dbReference>
<dbReference type="Pfam" id="PF13377">
    <property type="entry name" value="Peripla_BP_3"/>
    <property type="match status" value="1"/>
</dbReference>
<evidence type="ECO:0000256" key="2">
    <source>
        <dbReference type="ARBA" id="ARBA00023125"/>
    </source>
</evidence>
<feature type="region of interest" description="Disordered" evidence="4">
    <location>
        <begin position="344"/>
        <end position="369"/>
    </location>
</feature>